<name>A0ABN6L5K9_9BACT</name>
<sequence>MKKYKYVLFDLDHTLWDFEKNSTLVLEQLFTTHKLHQLGNDLSFERFIEEYTKVNHQLWQLYNKDEISKEELRDSRFEKVLTNLGVEPDRIPQGLGLQYLEKSPHMPHVFPNTYETLDYLKGRYPMAIVTNGFEEVQHIKMASSKLTDYFKYVVTSELAGYKKPHKGIFNHTLELLGATAEECIMIGDSFESDIEGAKKAKIDHVYFNPNKIKHRKKIQHEIHNLIELKELL</sequence>
<dbReference type="PANTHER" id="PTHR47478:SF1">
    <property type="entry name" value="PYRIMIDINE 5'-NUCLEOTIDASE YJJG"/>
    <property type="match status" value="1"/>
</dbReference>
<dbReference type="Gene3D" id="1.10.150.240">
    <property type="entry name" value="Putative phosphatase, domain 2"/>
    <property type="match status" value="1"/>
</dbReference>
<organism evidence="1 2">
    <name type="scientific">Persicobacter psychrovividus</name>
    <dbReference type="NCBI Taxonomy" id="387638"/>
    <lineage>
        <taxon>Bacteria</taxon>
        <taxon>Pseudomonadati</taxon>
        <taxon>Bacteroidota</taxon>
        <taxon>Cytophagia</taxon>
        <taxon>Cytophagales</taxon>
        <taxon>Persicobacteraceae</taxon>
        <taxon>Persicobacter</taxon>
    </lineage>
</organism>
<protein>
    <submittedName>
        <fullName evidence="1">Noncanonical pyrimidine nucleotidase, YjjG family protein</fullName>
    </submittedName>
</protein>
<dbReference type="NCBIfam" id="TIGR01549">
    <property type="entry name" value="HAD-SF-IA-v1"/>
    <property type="match status" value="1"/>
</dbReference>
<dbReference type="InterPro" id="IPR006439">
    <property type="entry name" value="HAD-SF_hydro_IA"/>
</dbReference>
<dbReference type="NCBIfam" id="TIGR02254">
    <property type="entry name" value="YjjG_YfnB"/>
    <property type="match status" value="1"/>
</dbReference>
<dbReference type="SFLD" id="SFLDS00003">
    <property type="entry name" value="Haloacid_Dehalogenase"/>
    <property type="match status" value="1"/>
</dbReference>
<evidence type="ECO:0000313" key="1">
    <source>
        <dbReference type="EMBL" id="BDC98429.1"/>
    </source>
</evidence>
<dbReference type="RefSeq" id="WP_338397668.1">
    <property type="nucleotide sequence ID" value="NZ_AP025292.1"/>
</dbReference>
<dbReference type="InterPro" id="IPR023214">
    <property type="entry name" value="HAD_sf"/>
</dbReference>
<dbReference type="Gene3D" id="3.40.50.1000">
    <property type="entry name" value="HAD superfamily/HAD-like"/>
    <property type="match status" value="1"/>
</dbReference>
<dbReference type="InterPro" id="IPR036412">
    <property type="entry name" value="HAD-like_sf"/>
</dbReference>
<keyword evidence="2" id="KW-1185">Reference proteome</keyword>
<dbReference type="Proteomes" id="UP001354989">
    <property type="component" value="Chromosome"/>
</dbReference>
<dbReference type="InterPro" id="IPR052550">
    <property type="entry name" value="Pyrimidine_5'-ntase_YjjG"/>
</dbReference>
<dbReference type="PANTHER" id="PTHR47478">
    <property type="match status" value="1"/>
</dbReference>
<dbReference type="SFLD" id="SFLDG01129">
    <property type="entry name" value="C1.5:_HAD__Beta-PGM__Phosphata"/>
    <property type="match status" value="1"/>
</dbReference>
<dbReference type="Pfam" id="PF00702">
    <property type="entry name" value="Hydrolase"/>
    <property type="match status" value="1"/>
</dbReference>
<dbReference type="NCBIfam" id="TIGR01509">
    <property type="entry name" value="HAD-SF-IA-v3"/>
    <property type="match status" value="1"/>
</dbReference>
<gene>
    <name evidence="1" type="ORF">PEPS_07100</name>
</gene>
<accession>A0ABN6L5K9</accession>
<proteinExistence type="predicted"/>
<dbReference type="SUPFAM" id="SSF56784">
    <property type="entry name" value="HAD-like"/>
    <property type="match status" value="1"/>
</dbReference>
<dbReference type="InterPro" id="IPR011951">
    <property type="entry name" value="HAD-SF_hydro_IA_YjjG/PynA"/>
</dbReference>
<dbReference type="EMBL" id="AP025292">
    <property type="protein sequence ID" value="BDC98429.1"/>
    <property type="molecule type" value="Genomic_DNA"/>
</dbReference>
<reference evidence="1 2" key="1">
    <citation type="submission" date="2021-12" db="EMBL/GenBank/DDBJ databases">
        <title>Genome sequencing of bacteria with rrn-lacking chromosome and rrn-plasmid.</title>
        <authorList>
            <person name="Anda M."/>
            <person name="Iwasaki W."/>
        </authorList>
    </citation>
    <scope>NUCLEOTIDE SEQUENCE [LARGE SCALE GENOMIC DNA]</scope>
    <source>
        <strain evidence="1 2">NBRC 101262</strain>
    </source>
</reference>
<dbReference type="InterPro" id="IPR023198">
    <property type="entry name" value="PGP-like_dom2"/>
</dbReference>
<evidence type="ECO:0000313" key="2">
    <source>
        <dbReference type="Proteomes" id="UP001354989"/>
    </source>
</evidence>